<dbReference type="PANTHER" id="PTHR21649">
    <property type="entry name" value="CHLOROPHYLL A/B BINDING PROTEIN"/>
    <property type="match status" value="1"/>
</dbReference>
<organism evidence="6">
    <name type="scientific">Isochrysis galbana</name>
    <name type="common">Marine planktonic alga</name>
    <dbReference type="NCBI Taxonomy" id="37099"/>
    <lineage>
        <taxon>Eukaryota</taxon>
        <taxon>Haptista</taxon>
        <taxon>Haptophyta</taxon>
        <taxon>Prymnesiophyceae</taxon>
        <taxon>Isochrysidales</taxon>
        <taxon>Isochrysidaceae</taxon>
        <taxon>Isochrysis</taxon>
    </lineage>
</organism>
<feature type="binding site" description="axial binding residue" evidence="5">
    <location>
        <position position="129"/>
    </location>
    <ligand>
        <name>chlorophyll b</name>
        <dbReference type="ChEBI" id="CHEBI:61721"/>
        <label>1</label>
    </ligand>
    <ligandPart>
        <name>Mg</name>
        <dbReference type="ChEBI" id="CHEBI:25107"/>
    </ligandPart>
</feature>
<evidence type="ECO:0000313" key="6">
    <source>
        <dbReference type="EMBL" id="ABA55527.1"/>
    </source>
</evidence>
<dbReference type="GO" id="GO:0016168">
    <property type="term" value="F:chlorophyll binding"/>
    <property type="evidence" value="ECO:0007669"/>
    <property type="project" value="UniProtKB-KW"/>
</dbReference>
<dbReference type="GO" id="GO:0009507">
    <property type="term" value="C:chloroplast"/>
    <property type="evidence" value="ECO:0007669"/>
    <property type="project" value="UniProtKB-SubCell"/>
</dbReference>
<feature type="binding site" evidence="5">
    <location>
        <position position="69"/>
    </location>
    <ligand>
        <name>chlorophyll a</name>
        <dbReference type="ChEBI" id="CHEBI:58416"/>
        <label>1</label>
    </ligand>
</feature>
<keyword evidence="2" id="KW-0150">Chloroplast</keyword>
<dbReference type="Gene3D" id="1.10.3460.10">
    <property type="entry name" value="Chlorophyll a/b binding protein domain"/>
    <property type="match status" value="1"/>
</dbReference>
<dbReference type="EMBL" id="DQ118583">
    <property type="protein sequence ID" value="ABA55527.1"/>
    <property type="molecule type" value="mRNA"/>
</dbReference>
<feature type="binding site" description="axial binding residue" evidence="5">
    <location>
        <position position="74"/>
    </location>
    <ligand>
        <name>chlorophyll b</name>
        <dbReference type="ChEBI" id="CHEBI:61721"/>
        <label>1</label>
    </ligand>
    <ligandPart>
        <name>Mg</name>
        <dbReference type="ChEBI" id="CHEBI:25107"/>
    </ligandPart>
</feature>
<comment type="subcellular location">
    <subcellularLocation>
        <location evidence="1">Plastid</location>
        <location evidence="1">Chloroplast</location>
    </subcellularLocation>
</comment>
<reference evidence="6" key="1">
    <citation type="journal article" date="2006" name="J. Mol. Biol.">
        <title>A tertiary plastid uses genes from two endosymbionts.</title>
        <authorList>
            <person name="Patron N.J."/>
            <person name="Waller R.F."/>
            <person name="Keeling P.J."/>
        </authorList>
    </citation>
    <scope>NUCLEOTIDE SEQUENCE</scope>
    <source>
        <strain evidence="6">1347</strain>
    </source>
</reference>
<evidence type="ECO:0000256" key="1">
    <source>
        <dbReference type="ARBA" id="ARBA00004229"/>
    </source>
</evidence>
<accession>Q2IA68</accession>
<dbReference type="InterPro" id="IPR022796">
    <property type="entry name" value="Chloroa_b-bind"/>
</dbReference>
<keyword evidence="5" id="KW-0157">Chromophore</keyword>
<keyword evidence="4" id="KW-0934">Plastid</keyword>
<feature type="binding site" evidence="5">
    <location>
        <position position="160"/>
    </location>
    <ligand>
        <name>chlorophyll b</name>
        <dbReference type="ChEBI" id="CHEBI:61721"/>
        <label>3</label>
    </ligand>
</feature>
<feature type="binding site" evidence="5">
    <location>
        <position position="165"/>
    </location>
    <ligand>
        <name>chlorophyll a</name>
        <dbReference type="ChEBI" id="CHEBI:58416"/>
        <label>1</label>
    </ligand>
</feature>
<keyword evidence="3" id="KW-0602">Photosynthesis</keyword>
<evidence type="ECO:0000256" key="2">
    <source>
        <dbReference type="ARBA" id="ARBA00022528"/>
    </source>
</evidence>
<proteinExistence type="evidence at transcript level"/>
<name>Q2IA68_ISOGA</name>
<dbReference type="Pfam" id="PF00504">
    <property type="entry name" value="Chloroa_b-bind"/>
    <property type="match status" value="1"/>
</dbReference>
<evidence type="ECO:0000256" key="4">
    <source>
        <dbReference type="ARBA" id="ARBA00022640"/>
    </source>
</evidence>
<dbReference type="AlphaFoldDB" id="Q2IA68"/>
<dbReference type="InterPro" id="IPR001344">
    <property type="entry name" value="Chloro_AB-bd_pln"/>
</dbReference>
<feature type="binding site" evidence="5">
    <location>
        <position position="72"/>
    </location>
    <ligand>
        <name>chlorophyll a</name>
        <dbReference type="ChEBI" id="CHEBI:58416"/>
        <label>1</label>
    </ligand>
</feature>
<evidence type="ECO:0000256" key="5">
    <source>
        <dbReference type="PIRSR" id="PIRSR601344-1"/>
    </source>
</evidence>
<evidence type="ECO:0000256" key="3">
    <source>
        <dbReference type="ARBA" id="ARBA00022531"/>
    </source>
</evidence>
<dbReference type="SUPFAM" id="SSF103511">
    <property type="entry name" value="Chlorophyll a-b binding protein"/>
    <property type="match status" value="1"/>
</dbReference>
<protein>
    <submittedName>
        <fullName evidence="6">Chloroplast light harvesting protein isoform 11</fullName>
    </submittedName>
</protein>
<dbReference type="GO" id="GO:0009765">
    <property type="term" value="P:photosynthesis, light harvesting"/>
    <property type="evidence" value="ECO:0007669"/>
    <property type="project" value="InterPro"/>
</dbReference>
<dbReference type="GO" id="GO:0016020">
    <property type="term" value="C:membrane"/>
    <property type="evidence" value="ECO:0007669"/>
    <property type="project" value="InterPro"/>
</dbReference>
<sequence>MALSLAATSPLALVNNGMVRAPMQQPACQGIQAKIKGMVGDSAPLGFFDPFGFSKEASPASMAKFREAELKHGRVAMLASAGMITADKFHPLYDGKLSSNPLLAISQVPKLGLLQIVLFIGFMEVFGILNSRRPDYQPGNFLGSAQWETGASWDDFQVRELNNGRLAMFASIGMLTHSSITGKGPLELLDGSSSVF</sequence>
<keyword evidence="5" id="KW-0148">Chlorophyll</keyword>
<feature type="binding site" evidence="5">
    <location>
        <position position="54"/>
    </location>
    <ligand>
        <name>chlorophyll a</name>
        <dbReference type="ChEBI" id="CHEBI:58416"/>
        <label>1</label>
    </ligand>
</feature>
<feature type="binding site" description="axial binding residue" evidence="5">
    <location>
        <position position="124"/>
    </location>
    <ligand>
        <name>chlorophyll b</name>
        <dbReference type="ChEBI" id="CHEBI:61721"/>
        <label>1</label>
    </ligand>
    <ligandPart>
        <name>Mg</name>
        <dbReference type="ChEBI" id="CHEBI:25107"/>
    </ligandPart>
</feature>
<feature type="binding site" evidence="5">
    <location>
        <position position="163"/>
    </location>
    <ligand>
        <name>chlorophyll a</name>
        <dbReference type="ChEBI" id="CHEBI:58416"/>
        <label>1</label>
    </ligand>
</feature>